<dbReference type="GO" id="GO:0103026">
    <property type="term" value="F:fructose-1-phosphatase activity"/>
    <property type="evidence" value="ECO:0007669"/>
    <property type="project" value="RHEA"/>
</dbReference>
<comment type="cofactor">
    <cofactor evidence="7">
        <name>Mn(2+)</name>
        <dbReference type="ChEBI" id="CHEBI:29035"/>
    </cofactor>
    <cofactor evidence="7">
        <name>Ni(2+)</name>
        <dbReference type="ChEBI" id="CHEBI:49786"/>
    </cofactor>
</comment>
<evidence type="ECO:0000259" key="8">
    <source>
        <dbReference type="Pfam" id="PF01937"/>
    </source>
</evidence>
<keyword evidence="5 7" id="KW-0464">Manganese</keyword>
<dbReference type="InterPro" id="IPR036075">
    <property type="entry name" value="ARMT-1-like_metal-bd_sf"/>
</dbReference>
<keyword evidence="4 7" id="KW-0378">Hydrolase</keyword>
<evidence type="ECO:0000256" key="6">
    <source>
        <dbReference type="ARBA" id="ARBA00048809"/>
    </source>
</evidence>
<dbReference type="FunCoup" id="A0A067MMR5">
    <property type="interactions" value="135"/>
</dbReference>
<dbReference type="SUPFAM" id="SSF111321">
    <property type="entry name" value="AF1104-like"/>
    <property type="match status" value="1"/>
</dbReference>
<proteinExistence type="inferred from homology"/>
<comment type="function">
    <text evidence="7">Metal-dependent phosphatase that shows phosphatase activity against several substrates, including fructose-1-phosphate and fructose-6-phosphate. Its preference for fructose-1-phosphate, a strong glycating agent that causes DNA damage rather than a canonical yeast metabolite, suggests a damage-control function in hexose phosphate metabolism.</text>
</comment>
<name>A0A067MMR5_BOTB1</name>
<gene>
    <name evidence="9" type="ORF">BOTBODRAFT_30461</name>
</gene>
<evidence type="ECO:0000256" key="5">
    <source>
        <dbReference type="ARBA" id="ARBA00023211"/>
    </source>
</evidence>
<dbReference type="AlphaFoldDB" id="A0A067MMR5"/>
<dbReference type="InterPro" id="IPR039763">
    <property type="entry name" value="ARMT1"/>
</dbReference>
<sequence length="463" mass="52622">MATEISFPYPPYDPTDRECFAYETVTKRWPVILTGIIDNIYRFNHNLATSTADGATVHEARIAEGKDIISLKSKLKYEMGRDKPLELIVDGGMSIYEYNRGVDRLAKEGSNTWFTAPWLFAECYLYRFIRTFFSCTIHWQDYDPFFEQKEDTFKSSGDAVYQLAQTMSEFSSELRQESGPDYALLKPIFEEMVLMCLWGNATDLSLLPLLSHADIQALQSSKHGAKYVLRDDTRSVWEHVKTMKDGRLDIVLDNAGFELFTDLVFADFLITFTPFVSKVTFHAKLIPWFVSDVTPPDFRSLFDNLLTSPSTFFTSPSPPSEAQEKRLREMALRWKSYVDSGVFTLARVEQGGEFWVSPGSYWELGTTQKRVLGILKESDLVIFKGDLNYRKLTGDVKWPTTTPFSTAIGPIKGEFALLSLRTCKADVVVGLEEGVAGRLDADESEKGWRINGKYGLISFSPKE</sequence>
<dbReference type="EMBL" id="KL198025">
    <property type="protein sequence ID" value="KDQ17073.1"/>
    <property type="molecule type" value="Genomic_DNA"/>
</dbReference>
<dbReference type="STRING" id="930990.A0A067MMR5"/>
<evidence type="ECO:0000256" key="3">
    <source>
        <dbReference type="ARBA" id="ARBA00022723"/>
    </source>
</evidence>
<dbReference type="InParanoid" id="A0A067MMR5"/>
<reference evidence="10" key="1">
    <citation type="journal article" date="2014" name="Proc. Natl. Acad. Sci. U.S.A.">
        <title>Extensive sampling of basidiomycete genomes demonstrates inadequacy of the white-rot/brown-rot paradigm for wood decay fungi.</title>
        <authorList>
            <person name="Riley R."/>
            <person name="Salamov A.A."/>
            <person name="Brown D.W."/>
            <person name="Nagy L.G."/>
            <person name="Floudas D."/>
            <person name="Held B.W."/>
            <person name="Levasseur A."/>
            <person name="Lombard V."/>
            <person name="Morin E."/>
            <person name="Otillar R."/>
            <person name="Lindquist E.A."/>
            <person name="Sun H."/>
            <person name="LaButti K.M."/>
            <person name="Schmutz J."/>
            <person name="Jabbour D."/>
            <person name="Luo H."/>
            <person name="Baker S.E."/>
            <person name="Pisabarro A.G."/>
            <person name="Walton J.D."/>
            <person name="Blanchette R.A."/>
            <person name="Henrissat B."/>
            <person name="Martin F."/>
            <person name="Cullen D."/>
            <person name="Hibbett D.S."/>
            <person name="Grigoriev I.V."/>
        </authorList>
    </citation>
    <scope>NUCLEOTIDE SEQUENCE [LARGE SCALE GENOMIC DNA]</scope>
    <source>
        <strain evidence="10">FD-172 SS1</strain>
    </source>
</reference>
<dbReference type="OrthoDB" id="541375at2759"/>
<keyword evidence="10" id="KW-1185">Reference proteome</keyword>
<dbReference type="PANTHER" id="PTHR12260">
    <property type="entry name" value="DAMAGE-CONTROL PHOSPHATASE ARMT1"/>
    <property type="match status" value="1"/>
</dbReference>
<evidence type="ECO:0000256" key="2">
    <source>
        <dbReference type="ARBA" id="ARBA00009519"/>
    </source>
</evidence>
<dbReference type="InterPro" id="IPR002791">
    <property type="entry name" value="ARMT1-like_metal-bd"/>
</dbReference>
<feature type="non-terminal residue" evidence="9">
    <location>
        <position position="1"/>
    </location>
</feature>
<evidence type="ECO:0000313" key="9">
    <source>
        <dbReference type="EMBL" id="KDQ17073.1"/>
    </source>
</evidence>
<dbReference type="GO" id="GO:0006974">
    <property type="term" value="P:DNA damage response"/>
    <property type="evidence" value="ECO:0007669"/>
    <property type="project" value="TreeGrafter"/>
</dbReference>
<dbReference type="Gene3D" id="3.40.50.10880">
    <property type="entry name" value="Uncharacterised protein PF01937, DUF89, domain 3"/>
    <property type="match status" value="1"/>
</dbReference>
<comment type="similarity">
    <text evidence="2 7">Belongs to the damage-control phosphatase family. Sugar phosphate phosphatase III subfamily.</text>
</comment>
<evidence type="ECO:0000256" key="4">
    <source>
        <dbReference type="ARBA" id="ARBA00022801"/>
    </source>
</evidence>
<dbReference type="Pfam" id="PF01937">
    <property type="entry name" value="ARMT1-like_dom"/>
    <property type="match status" value="1"/>
</dbReference>
<comment type="domain">
    <text evidence="7">Subfamily III proteins have a conserved RTxK motif about 40-50 residues from the C-terminus; the threonine may be replaced by serine or cysteine.</text>
</comment>
<dbReference type="HOGENOM" id="CLU_030117_2_0_1"/>
<organism evidence="9 10">
    <name type="scientific">Botryobasidium botryosum (strain FD-172 SS1)</name>
    <dbReference type="NCBI Taxonomy" id="930990"/>
    <lineage>
        <taxon>Eukaryota</taxon>
        <taxon>Fungi</taxon>
        <taxon>Dikarya</taxon>
        <taxon>Basidiomycota</taxon>
        <taxon>Agaricomycotina</taxon>
        <taxon>Agaricomycetes</taxon>
        <taxon>Cantharellales</taxon>
        <taxon>Botryobasidiaceae</taxon>
        <taxon>Botryobasidium</taxon>
    </lineage>
</organism>
<dbReference type="GO" id="GO:0046872">
    <property type="term" value="F:metal ion binding"/>
    <property type="evidence" value="ECO:0007669"/>
    <property type="project" value="UniProtKB-UniRule"/>
</dbReference>
<dbReference type="EC" id="3.1.3.-" evidence="7"/>
<accession>A0A067MMR5</accession>
<dbReference type="Proteomes" id="UP000027195">
    <property type="component" value="Unassembled WGS sequence"/>
</dbReference>
<evidence type="ECO:0000256" key="1">
    <source>
        <dbReference type="ARBA" id="ARBA00001326"/>
    </source>
</evidence>
<dbReference type="GO" id="GO:0097023">
    <property type="term" value="F:fructose 6-phosphate aldolase activity"/>
    <property type="evidence" value="ECO:0007669"/>
    <property type="project" value="RHEA"/>
</dbReference>
<protein>
    <recommendedName>
        <fullName evidence="7">Sugar phosphate phosphatase</fullName>
        <ecNumber evidence="7">3.1.3.-</ecNumber>
    </recommendedName>
</protein>
<keyword evidence="3 7" id="KW-0479">Metal-binding</keyword>
<feature type="domain" description="Damage-control phosphatase ARMT1-like metal-binding" evidence="8">
    <location>
        <begin position="24"/>
        <end position="435"/>
    </location>
</feature>
<dbReference type="GO" id="GO:0005634">
    <property type="term" value="C:nucleus"/>
    <property type="evidence" value="ECO:0007669"/>
    <property type="project" value="TreeGrafter"/>
</dbReference>
<evidence type="ECO:0000256" key="7">
    <source>
        <dbReference type="RuleBase" id="RU367030"/>
    </source>
</evidence>
<evidence type="ECO:0000313" key="10">
    <source>
        <dbReference type="Proteomes" id="UP000027195"/>
    </source>
</evidence>
<comment type="catalytic activity">
    <reaction evidence="1 7">
        <text>beta-D-fructose 1-phosphate + H2O = D-fructose + phosphate</text>
        <dbReference type="Rhea" id="RHEA:35603"/>
        <dbReference type="ChEBI" id="CHEBI:15377"/>
        <dbReference type="ChEBI" id="CHEBI:37721"/>
        <dbReference type="ChEBI" id="CHEBI:43474"/>
        <dbReference type="ChEBI" id="CHEBI:138881"/>
    </reaction>
</comment>
<comment type="catalytic activity">
    <reaction evidence="6 7">
        <text>beta-D-fructose 6-phosphate = dihydroxyacetone + D-glyceraldehyde 3-phosphate</text>
        <dbReference type="Rhea" id="RHEA:28002"/>
        <dbReference type="ChEBI" id="CHEBI:16016"/>
        <dbReference type="ChEBI" id="CHEBI:57634"/>
        <dbReference type="ChEBI" id="CHEBI:59776"/>
    </reaction>
</comment>
<dbReference type="Gene3D" id="1.20.930.60">
    <property type="match status" value="1"/>
</dbReference>
<dbReference type="PANTHER" id="PTHR12260:SF6">
    <property type="entry name" value="DAMAGE-CONTROL PHOSPHATASE ARMT1"/>
    <property type="match status" value="1"/>
</dbReference>